<reference evidence="1" key="1">
    <citation type="journal article" date="2015" name="Nature">
        <title>Complex archaea that bridge the gap between prokaryotes and eukaryotes.</title>
        <authorList>
            <person name="Spang A."/>
            <person name="Saw J.H."/>
            <person name="Jorgensen S.L."/>
            <person name="Zaremba-Niedzwiedzka K."/>
            <person name="Martijn J."/>
            <person name="Lind A.E."/>
            <person name="van Eijk R."/>
            <person name="Schleper C."/>
            <person name="Guy L."/>
            <person name="Ettema T.J."/>
        </authorList>
    </citation>
    <scope>NUCLEOTIDE SEQUENCE</scope>
</reference>
<gene>
    <name evidence="1" type="ORF">LCGC14_2567070</name>
</gene>
<accession>A0A0F9B6B3</accession>
<dbReference type="EMBL" id="LAZR01042534">
    <property type="protein sequence ID" value="KKL09317.1"/>
    <property type="molecule type" value="Genomic_DNA"/>
</dbReference>
<dbReference type="AlphaFoldDB" id="A0A0F9B6B3"/>
<evidence type="ECO:0000313" key="1">
    <source>
        <dbReference type="EMBL" id="KKL09317.1"/>
    </source>
</evidence>
<organism evidence="1">
    <name type="scientific">marine sediment metagenome</name>
    <dbReference type="NCBI Taxonomy" id="412755"/>
    <lineage>
        <taxon>unclassified sequences</taxon>
        <taxon>metagenomes</taxon>
        <taxon>ecological metagenomes</taxon>
    </lineage>
</organism>
<name>A0A0F9B6B3_9ZZZZ</name>
<protein>
    <submittedName>
        <fullName evidence="1">Uncharacterized protein</fullName>
    </submittedName>
</protein>
<sequence length="205" mass="20917">MDAEIKAQNSVGADVGIKATEGGILHILPSQVVWTAKGYGKQAMATAAIAALVARPTTTSMLTIYNPASNTKHLVIERVFAHNLVGVAGSSYGIWLCSHPIGMTAPTGNNITVRNSTSGLAAGGSVTVVDTAESITDNGWFPWGESGHAVTVTVPGGSIAPEVGGRIIVPPSAGLSIHVVADTTGATFTTGFHWFAVPAKELTVG</sequence>
<proteinExistence type="predicted"/>
<comment type="caution">
    <text evidence="1">The sequence shown here is derived from an EMBL/GenBank/DDBJ whole genome shotgun (WGS) entry which is preliminary data.</text>
</comment>